<geneLocation type="plasmid" evidence="1">
    <name>pAoF64/95</name>
</geneLocation>
<sequence>MLIADPVAVDHGGPEALSDLEGLRAVGAGEADHFEGGALAELHDASGRAVGSRGLGHIGFLSSVSSEAAPARAGLPFGAVKRNRRGTGAFTGPGRLSKQSWLAAKRGHPAQGAGSLCEVRLSWPLRGAIAALKRPTAGSDRNEHEGQADTWLELAPRNRMPKPMAILAKTLAGHAGCALRQYASGDRLSCSLSPSNFAELQPHRGDGAILTLQLPGERLDFATTPEGQPIDVILQQHLIGPAPSRAGALVPTVPGFRFLGYGQALGARGDLPMDEIEVMARFAPRHLHT</sequence>
<protein>
    <submittedName>
        <fullName evidence="1">Uncharacterized protein</fullName>
    </submittedName>
</protein>
<accession>K7XK66</accession>
<keyword evidence="1" id="KW-0614">Plasmid</keyword>
<evidence type="ECO:0000313" key="1">
    <source>
        <dbReference type="EMBL" id="AFX65691.1"/>
    </source>
</evidence>
<dbReference type="EMBL" id="JX683454">
    <property type="protein sequence ID" value="AFX65691.1"/>
    <property type="molecule type" value="Genomic_DNA"/>
</dbReference>
<name>K7XK66_AGRTU</name>
<proteinExistence type="predicted"/>
<reference evidence="1" key="1">
    <citation type="journal article" date="2014" name="J. Bacteriol.">
        <title>Quorum-dependent mannopine-inducible conjugative transfer of an Agrobacterium opine-catabolic plasmid.</title>
        <authorList>
            <person name="Wetzel M.E."/>
            <person name="Kim K.S."/>
            <person name="Miller M."/>
            <person name="Olsen G.J."/>
            <person name="Farrand S.K."/>
        </authorList>
    </citation>
    <scope>NUCLEOTIDE SEQUENCE</scope>
    <source>
        <strain evidence="1">F64/95</strain>
        <plasmid evidence="1">pAoF64/95</plasmid>
    </source>
</reference>
<organism evidence="1">
    <name type="scientific">Agrobacterium tumefaciens</name>
    <dbReference type="NCBI Taxonomy" id="358"/>
    <lineage>
        <taxon>Bacteria</taxon>
        <taxon>Pseudomonadati</taxon>
        <taxon>Pseudomonadota</taxon>
        <taxon>Alphaproteobacteria</taxon>
        <taxon>Hyphomicrobiales</taxon>
        <taxon>Rhizobiaceae</taxon>
        <taxon>Rhizobium/Agrobacterium group</taxon>
        <taxon>Agrobacterium</taxon>
        <taxon>Agrobacterium tumefaciens complex</taxon>
    </lineage>
</organism>
<dbReference type="AlphaFoldDB" id="K7XK66"/>